<feature type="compositionally biased region" description="Pro residues" evidence="1">
    <location>
        <begin position="216"/>
        <end position="229"/>
    </location>
</feature>
<evidence type="ECO:0000256" key="1">
    <source>
        <dbReference type="SAM" id="MobiDB-lite"/>
    </source>
</evidence>
<dbReference type="EMBL" id="BJCL01000023">
    <property type="protein sequence ID" value="GCL66024.1"/>
    <property type="molecule type" value="Genomic_DNA"/>
</dbReference>
<gene>
    <name evidence="3" type="ORF">AQPW35_51050</name>
</gene>
<feature type="region of interest" description="Disordered" evidence="1">
    <location>
        <begin position="200"/>
        <end position="229"/>
    </location>
</feature>
<name>A0A480AX14_9BURK</name>
<comment type="caution">
    <text evidence="3">The sequence shown here is derived from an EMBL/GenBank/DDBJ whole genome shotgun (WGS) entry which is preliminary data.</text>
</comment>
<feature type="compositionally biased region" description="Low complexity" evidence="1">
    <location>
        <begin position="27"/>
        <end position="39"/>
    </location>
</feature>
<protein>
    <submittedName>
        <fullName evidence="3">Uncharacterized protein</fullName>
    </submittedName>
</protein>
<dbReference type="Proteomes" id="UP000301751">
    <property type="component" value="Unassembled WGS sequence"/>
</dbReference>
<dbReference type="RefSeq" id="WP_137735724.1">
    <property type="nucleotide sequence ID" value="NZ_BJCL01000023.1"/>
</dbReference>
<reference evidence="4" key="1">
    <citation type="submission" date="2019-03" db="EMBL/GenBank/DDBJ databases">
        <title>Aquabacterium pictum sp.nov., the first bacteriochlorophyll a-containing freshwater bacterium in the genus Aquabacterium of the class Betaproteobacteria.</title>
        <authorList>
            <person name="Hirose S."/>
            <person name="Tank M."/>
            <person name="Hara E."/>
            <person name="Tamaki H."/>
            <person name="Takaichi S."/>
            <person name="Haruta S."/>
            <person name="Hanada S."/>
        </authorList>
    </citation>
    <scope>NUCLEOTIDE SEQUENCE [LARGE SCALE GENOMIC DNA]</scope>
    <source>
        <strain evidence="4">W35</strain>
    </source>
</reference>
<feature type="chain" id="PRO_5019774158" evidence="2">
    <location>
        <begin position="25"/>
        <end position="229"/>
    </location>
</feature>
<sequence>MPLHPLCTAALTSAALLLGSTALANTPVKPSAKPVAKPAAKPPTKAPARPAAGITRQQAGSTAKGLALATQTVEAISAGQLDVAARVLTGTADCEFNQRVVVQPMAAQAGYFTVSHQGKHYRMLPRETTTGAVRLEDPDNGIVWLQIPAKSMLMNARRGQRMVDGCMHAEQHAAVAAATAAGAAQGIGIVAPAPVAAPAASAASAPASEAAMPVAPVTPPADVAPPPTR</sequence>
<accession>A0A480AX14</accession>
<feature type="signal peptide" evidence="2">
    <location>
        <begin position="1"/>
        <end position="24"/>
    </location>
</feature>
<feature type="compositionally biased region" description="Low complexity" evidence="1">
    <location>
        <begin position="200"/>
        <end position="215"/>
    </location>
</feature>
<feature type="region of interest" description="Disordered" evidence="1">
    <location>
        <begin position="27"/>
        <end position="57"/>
    </location>
</feature>
<keyword evidence="2" id="KW-0732">Signal</keyword>
<proteinExistence type="predicted"/>
<dbReference type="AlphaFoldDB" id="A0A480AX14"/>
<keyword evidence="4" id="KW-1185">Reference proteome</keyword>
<evidence type="ECO:0000313" key="4">
    <source>
        <dbReference type="Proteomes" id="UP000301751"/>
    </source>
</evidence>
<dbReference type="OrthoDB" id="5297272at2"/>
<evidence type="ECO:0000256" key="2">
    <source>
        <dbReference type="SAM" id="SignalP"/>
    </source>
</evidence>
<evidence type="ECO:0000313" key="3">
    <source>
        <dbReference type="EMBL" id="GCL66024.1"/>
    </source>
</evidence>
<organism evidence="3 4">
    <name type="scientific">Pseudaquabacterium pictum</name>
    <dbReference type="NCBI Taxonomy" id="2315236"/>
    <lineage>
        <taxon>Bacteria</taxon>
        <taxon>Pseudomonadati</taxon>
        <taxon>Pseudomonadota</taxon>
        <taxon>Betaproteobacteria</taxon>
        <taxon>Burkholderiales</taxon>
        <taxon>Sphaerotilaceae</taxon>
        <taxon>Pseudaquabacterium</taxon>
    </lineage>
</organism>